<sequence>MLNVRPYNRSKSNATAEATDTAVWSSTWPIQLCLPRVKDSSVGLPFTSLAIKPGNRGDLLIKYLNKGNAYPDQYYRLTTDYS</sequence>
<proteinExistence type="predicted"/>
<organism evidence="2 3">
    <name type="scientific">Halomicronema hongdechloris C2206</name>
    <dbReference type="NCBI Taxonomy" id="1641165"/>
    <lineage>
        <taxon>Bacteria</taxon>
        <taxon>Bacillati</taxon>
        <taxon>Cyanobacteriota</taxon>
        <taxon>Cyanophyceae</taxon>
        <taxon>Nodosilineales</taxon>
        <taxon>Nodosilineaceae</taxon>
        <taxon>Halomicronema</taxon>
    </lineage>
</organism>
<dbReference type="KEGG" id="hhg:XM38_026950"/>
<evidence type="ECO:0000313" key="2">
    <source>
        <dbReference type="EMBL" id="ASC71741.1"/>
    </source>
</evidence>
<dbReference type="AlphaFoldDB" id="A0A1Z3HN71"/>
<reference evidence="2 3" key="1">
    <citation type="journal article" date="2016" name="Biochim. Biophys. Acta">
        <title>Characterization of red-shifted phycobilisomes isolated from the chlorophyll f-containing cyanobacterium Halomicronema hongdechloris.</title>
        <authorList>
            <person name="Li Y."/>
            <person name="Lin Y."/>
            <person name="Garvey C.J."/>
            <person name="Birch D."/>
            <person name="Corkery R.W."/>
            <person name="Loughlin P.C."/>
            <person name="Scheer H."/>
            <person name="Willows R.D."/>
            <person name="Chen M."/>
        </authorList>
    </citation>
    <scope>NUCLEOTIDE SEQUENCE [LARGE SCALE GENOMIC DNA]</scope>
    <source>
        <strain evidence="2 3">C2206</strain>
    </source>
</reference>
<evidence type="ECO:0000313" key="3">
    <source>
        <dbReference type="Proteomes" id="UP000191901"/>
    </source>
</evidence>
<feature type="compositionally biased region" description="Polar residues" evidence="1">
    <location>
        <begin position="9"/>
        <end position="20"/>
    </location>
</feature>
<accession>A0A1Z3HN71</accession>
<keyword evidence="3" id="KW-1185">Reference proteome</keyword>
<gene>
    <name evidence="2" type="ORF">XM38_026950</name>
</gene>
<evidence type="ECO:0000256" key="1">
    <source>
        <dbReference type="SAM" id="MobiDB-lite"/>
    </source>
</evidence>
<dbReference type="Proteomes" id="UP000191901">
    <property type="component" value="Chromosome"/>
</dbReference>
<feature type="region of interest" description="Disordered" evidence="1">
    <location>
        <begin position="1"/>
        <end position="20"/>
    </location>
</feature>
<name>A0A1Z3HN71_9CYAN</name>
<dbReference type="EMBL" id="CP021983">
    <property type="protein sequence ID" value="ASC71741.1"/>
    <property type="molecule type" value="Genomic_DNA"/>
</dbReference>
<protein>
    <submittedName>
        <fullName evidence="2">Uncharacterized protein</fullName>
    </submittedName>
</protein>